<feature type="domain" description="Histidine kinase" evidence="11">
    <location>
        <begin position="476"/>
        <end position="666"/>
    </location>
</feature>
<keyword evidence="8" id="KW-0802">TPR repeat</keyword>
<evidence type="ECO:0000256" key="3">
    <source>
        <dbReference type="ARBA" id="ARBA00022553"/>
    </source>
</evidence>
<dbReference type="InterPro" id="IPR011495">
    <property type="entry name" value="Sig_transdc_His_kin_sub2_dim/P"/>
</dbReference>
<dbReference type="PROSITE" id="PS50005">
    <property type="entry name" value="TPR"/>
    <property type="match status" value="2"/>
</dbReference>
<dbReference type="Gene3D" id="1.25.40.10">
    <property type="entry name" value="Tetratricopeptide repeat domain"/>
    <property type="match status" value="2"/>
</dbReference>
<dbReference type="PANTHER" id="PTHR41523:SF8">
    <property type="entry name" value="ETHYLENE RESPONSE SENSOR PROTEIN"/>
    <property type="match status" value="1"/>
</dbReference>
<organism evidence="12 13">
    <name type="scientific">Marinoscillum furvescens DSM 4134</name>
    <dbReference type="NCBI Taxonomy" id="1122208"/>
    <lineage>
        <taxon>Bacteria</taxon>
        <taxon>Pseudomonadati</taxon>
        <taxon>Bacteroidota</taxon>
        <taxon>Cytophagia</taxon>
        <taxon>Cytophagales</taxon>
        <taxon>Reichenbachiellaceae</taxon>
        <taxon>Marinoscillum</taxon>
    </lineage>
</organism>
<comment type="caution">
    <text evidence="12">The sequence shown here is derived from an EMBL/GenBank/DDBJ whole genome shotgun (WGS) entry which is preliminary data.</text>
</comment>
<reference evidence="12 13" key="1">
    <citation type="submission" date="2018-07" db="EMBL/GenBank/DDBJ databases">
        <title>Genomic Encyclopedia of Type Strains, Phase IV (KMG-IV): sequencing the most valuable type-strain genomes for metagenomic binning, comparative biology and taxonomic classification.</title>
        <authorList>
            <person name="Goeker M."/>
        </authorList>
    </citation>
    <scope>NUCLEOTIDE SEQUENCE [LARGE SCALE GENOMIC DNA]</scope>
    <source>
        <strain evidence="12 13">DSM 4134</strain>
    </source>
</reference>
<dbReference type="Proteomes" id="UP000256779">
    <property type="component" value="Unassembled WGS sequence"/>
</dbReference>
<gene>
    <name evidence="12" type="ORF">C7460_102226</name>
</gene>
<name>A0A3D9L760_MARFU</name>
<dbReference type="InterPro" id="IPR011990">
    <property type="entry name" value="TPR-like_helical_dom_sf"/>
</dbReference>
<evidence type="ECO:0000256" key="9">
    <source>
        <dbReference type="SAM" id="Phobius"/>
    </source>
</evidence>
<dbReference type="PANTHER" id="PTHR41523">
    <property type="entry name" value="TWO-COMPONENT SYSTEM SENSOR PROTEIN"/>
    <property type="match status" value="1"/>
</dbReference>
<comment type="catalytic activity">
    <reaction evidence="1">
        <text>ATP + protein L-histidine = ADP + protein N-phospho-L-histidine.</text>
        <dbReference type="EC" id="2.7.13.3"/>
    </reaction>
</comment>
<feature type="signal peptide" evidence="10">
    <location>
        <begin position="1"/>
        <end position="19"/>
    </location>
</feature>
<dbReference type="SMART" id="SM00028">
    <property type="entry name" value="TPR"/>
    <property type="match status" value="3"/>
</dbReference>
<dbReference type="InterPro" id="IPR036890">
    <property type="entry name" value="HATPase_C_sf"/>
</dbReference>
<protein>
    <recommendedName>
        <fullName evidence="2">histidine kinase</fullName>
        <ecNumber evidence="2">2.7.13.3</ecNumber>
    </recommendedName>
</protein>
<feature type="transmembrane region" description="Helical" evidence="9">
    <location>
        <begin position="431"/>
        <end position="453"/>
    </location>
</feature>
<keyword evidence="9" id="KW-1133">Transmembrane helix</keyword>
<dbReference type="EMBL" id="QREG01000002">
    <property type="protein sequence ID" value="REE02201.1"/>
    <property type="molecule type" value="Genomic_DNA"/>
</dbReference>
<keyword evidence="6 12" id="KW-0418">Kinase</keyword>
<dbReference type="SUPFAM" id="SSF48452">
    <property type="entry name" value="TPR-like"/>
    <property type="match status" value="2"/>
</dbReference>
<dbReference type="RefSeq" id="WP_170147871.1">
    <property type="nucleotide sequence ID" value="NZ_QREG01000002.1"/>
</dbReference>
<keyword evidence="5" id="KW-0547">Nucleotide-binding</keyword>
<evidence type="ECO:0000256" key="2">
    <source>
        <dbReference type="ARBA" id="ARBA00012438"/>
    </source>
</evidence>
<evidence type="ECO:0000256" key="5">
    <source>
        <dbReference type="ARBA" id="ARBA00022741"/>
    </source>
</evidence>
<evidence type="ECO:0000313" key="13">
    <source>
        <dbReference type="Proteomes" id="UP000256779"/>
    </source>
</evidence>
<evidence type="ECO:0000256" key="10">
    <source>
        <dbReference type="SAM" id="SignalP"/>
    </source>
</evidence>
<sequence length="666" mass="75620">MKIGLLTLVLSLMSVTLSAQSNVSDNLQHLHQAINSAGNSDEQIAHTIAFAIALPPQQVDSVLAIRETLPSIATSYKGIPIATVQDYFTGIYYHKRRRLDSLYHYFNKVAPEFKGRDTRSYLWALNHIAVYHARTGANDSAIYYLKISEPLALREEPTTLKRIYGNLGIFYRKAKNYDKALEYFDRVFALPDANRMDSVIAYMQLGSIMVQLERYPEGKSHFMSAYQIAPNNSQFQVAALNNVASILRSTDAKDSALSYYNQAYDIITRAPDARQLIIKNRLMAADIYLDNGELTAARQSIQIAEDSPLRTSPMENKHLAYLWSRYHYEKHQYDSVIHYAKGFLADAENLISSNREIDFGGYFELIISTYEHLGDQQGVNTTYAAYVGHLKNNDLAQAKRELTDLKIAYETQEKEEALQASRDQLAANQKINWLLGASFVMALFALLTLAYTFTSVRNKNQQLEAQNQKIKILIRELHHRVKNNLQVISSLLGLQSLKLEGEEAKAAFAEGKSRVNAMAMIHKKLYQQEGLEQVNIHDYLEELVRNLKQSFDSESKVKVNMDVAEAQFNMDKAIPVGLILNELITNSFKYAFDNIEQPLVEVRLLQTDKQFQLDVMDNGIELDQNFDVNNASSFGLRLVHLLVDQLGGSIRLHQANHTKTFSIEFS</sequence>
<evidence type="ECO:0000256" key="6">
    <source>
        <dbReference type="ARBA" id="ARBA00022777"/>
    </source>
</evidence>
<dbReference type="GO" id="GO:0004673">
    <property type="term" value="F:protein histidine kinase activity"/>
    <property type="evidence" value="ECO:0007669"/>
    <property type="project" value="UniProtKB-EC"/>
</dbReference>
<proteinExistence type="predicted"/>
<evidence type="ECO:0000313" key="12">
    <source>
        <dbReference type="EMBL" id="REE02201.1"/>
    </source>
</evidence>
<keyword evidence="9" id="KW-0472">Membrane</keyword>
<keyword evidence="10" id="KW-0732">Signal</keyword>
<feature type="repeat" description="TPR" evidence="8">
    <location>
        <begin position="199"/>
        <end position="232"/>
    </location>
</feature>
<dbReference type="InterPro" id="IPR005467">
    <property type="entry name" value="His_kinase_dom"/>
</dbReference>
<dbReference type="PROSITE" id="PS50109">
    <property type="entry name" value="HIS_KIN"/>
    <property type="match status" value="1"/>
</dbReference>
<evidence type="ECO:0000256" key="7">
    <source>
        <dbReference type="ARBA" id="ARBA00022840"/>
    </source>
</evidence>
<dbReference type="EC" id="2.7.13.3" evidence="2"/>
<keyword evidence="3" id="KW-0597">Phosphoprotein</keyword>
<dbReference type="SUPFAM" id="SSF55874">
    <property type="entry name" value="ATPase domain of HSP90 chaperone/DNA topoisomerase II/histidine kinase"/>
    <property type="match status" value="1"/>
</dbReference>
<dbReference type="Gene3D" id="3.30.450.20">
    <property type="entry name" value="PAS domain"/>
    <property type="match status" value="1"/>
</dbReference>
<dbReference type="Pfam" id="PF13374">
    <property type="entry name" value="TPR_10"/>
    <property type="match status" value="1"/>
</dbReference>
<dbReference type="Pfam" id="PF02518">
    <property type="entry name" value="HATPase_c"/>
    <property type="match status" value="1"/>
</dbReference>
<keyword evidence="9" id="KW-0812">Transmembrane</keyword>
<dbReference type="Gene3D" id="3.30.565.10">
    <property type="entry name" value="Histidine kinase-like ATPase, C-terminal domain"/>
    <property type="match status" value="1"/>
</dbReference>
<feature type="repeat" description="TPR" evidence="8">
    <location>
        <begin position="161"/>
        <end position="194"/>
    </location>
</feature>
<keyword evidence="13" id="KW-1185">Reference proteome</keyword>
<feature type="chain" id="PRO_5017787265" description="histidine kinase" evidence="10">
    <location>
        <begin position="20"/>
        <end position="666"/>
    </location>
</feature>
<keyword evidence="7" id="KW-0067">ATP-binding</keyword>
<evidence type="ECO:0000259" key="11">
    <source>
        <dbReference type="PROSITE" id="PS50109"/>
    </source>
</evidence>
<evidence type="ECO:0000256" key="1">
    <source>
        <dbReference type="ARBA" id="ARBA00000085"/>
    </source>
</evidence>
<dbReference type="InterPro" id="IPR019734">
    <property type="entry name" value="TPR_rpt"/>
</dbReference>
<dbReference type="GO" id="GO:0005524">
    <property type="term" value="F:ATP binding"/>
    <property type="evidence" value="ECO:0007669"/>
    <property type="project" value="UniProtKB-KW"/>
</dbReference>
<accession>A0A3D9L760</accession>
<keyword evidence="4" id="KW-0808">Transferase</keyword>
<dbReference type="InterPro" id="IPR003594">
    <property type="entry name" value="HATPase_dom"/>
</dbReference>
<evidence type="ECO:0000256" key="8">
    <source>
        <dbReference type="PROSITE-ProRule" id="PRU00339"/>
    </source>
</evidence>
<dbReference type="SMART" id="SM00387">
    <property type="entry name" value="HATPase_c"/>
    <property type="match status" value="1"/>
</dbReference>
<dbReference type="AlphaFoldDB" id="A0A3D9L760"/>
<dbReference type="Pfam" id="PF07568">
    <property type="entry name" value="HisKA_2"/>
    <property type="match status" value="1"/>
</dbReference>
<evidence type="ECO:0000256" key="4">
    <source>
        <dbReference type="ARBA" id="ARBA00022679"/>
    </source>
</evidence>